<dbReference type="EMBL" id="JADFAQ010000008">
    <property type="protein sequence ID" value="MBE5727845.1"/>
    <property type="molecule type" value="Genomic_DNA"/>
</dbReference>
<evidence type="ECO:0000256" key="1">
    <source>
        <dbReference type="SAM" id="Phobius"/>
    </source>
</evidence>
<feature type="transmembrane region" description="Helical" evidence="1">
    <location>
        <begin position="46"/>
        <end position="65"/>
    </location>
</feature>
<accession>A0A8T3UYG6</accession>
<proteinExistence type="predicted"/>
<reference evidence="2 3" key="1">
    <citation type="submission" date="2020-09" db="EMBL/GenBank/DDBJ databases">
        <title>Genomic characterization of a novel Parvarchaeota family in acid mine drainage sediments.</title>
        <authorList>
            <person name="Luo Z.-H."/>
        </authorList>
    </citation>
    <scope>NUCLEOTIDE SEQUENCE [LARGE SCALE GENOMIC DNA]</scope>
    <source>
        <strain evidence="2">TL1-5_bins.178</strain>
    </source>
</reference>
<keyword evidence="1" id="KW-0812">Transmembrane</keyword>
<feature type="transmembrane region" description="Helical" evidence="1">
    <location>
        <begin position="103"/>
        <end position="124"/>
    </location>
</feature>
<comment type="caution">
    <text evidence="2">The sequence shown here is derived from an EMBL/GenBank/DDBJ whole genome shotgun (WGS) entry which is preliminary data.</text>
</comment>
<sequence length="182" mass="20027">MKMLVYVYLIGIFVIISLYAFLQINLIWLVGYLLILLFAELVPKKIIIESIVALALLGLSLLTVGSGSSQYAPLPISFLLISTGLPGIIVYTATTMLFQGSKAVAEITLLSSGMVLLLIGLHAVKFIINRVLWPILFIPIIDLLPIIIDLVVVIAMSYIVFTHVQTLYPTVQNFVKLIIGKI</sequence>
<keyword evidence="1" id="KW-1133">Transmembrane helix</keyword>
<dbReference type="AlphaFoldDB" id="A0A8T3UYG6"/>
<feature type="transmembrane region" description="Helical" evidence="1">
    <location>
        <begin position="71"/>
        <end position="91"/>
    </location>
</feature>
<protein>
    <submittedName>
        <fullName evidence="2">Uncharacterized protein</fullName>
    </submittedName>
</protein>
<feature type="transmembrane region" description="Helical" evidence="1">
    <location>
        <begin position="136"/>
        <end position="161"/>
    </location>
</feature>
<evidence type="ECO:0000313" key="2">
    <source>
        <dbReference type="EMBL" id="MBE5727845.1"/>
    </source>
</evidence>
<gene>
    <name evidence="2" type="ORF">IHE50_00285</name>
</gene>
<evidence type="ECO:0000313" key="3">
    <source>
        <dbReference type="Proteomes" id="UP000763484"/>
    </source>
</evidence>
<organism evidence="2 3">
    <name type="scientific">Candidatus Acidifodinimicrobium mancum</name>
    <dbReference type="NCBI Taxonomy" id="2898728"/>
    <lineage>
        <taxon>Archaea</taxon>
        <taxon>Candidatus Parvarchaeota</taxon>
        <taxon>Candidatus Acidifodinimicrobiaceae</taxon>
        <taxon>Candidatus Acidifodinimicrobium</taxon>
    </lineage>
</organism>
<name>A0A8T3UYG6_9ARCH</name>
<dbReference type="Proteomes" id="UP000763484">
    <property type="component" value="Unassembled WGS sequence"/>
</dbReference>
<feature type="transmembrane region" description="Helical" evidence="1">
    <location>
        <begin position="6"/>
        <end position="39"/>
    </location>
</feature>
<keyword evidence="1" id="KW-0472">Membrane</keyword>